<dbReference type="Proteomes" id="UP000321424">
    <property type="component" value="Unassembled WGS sequence"/>
</dbReference>
<dbReference type="EMBL" id="BJXA01000060">
    <property type="protein sequence ID" value="GEM41952.1"/>
    <property type="molecule type" value="Genomic_DNA"/>
</dbReference>
<reference evidence="1 2" key="1">
    <citation type="submission" date="2019-07" db="EMBL/GenBank/DDBJ databases">
        <title>Whole genome shotgun sequence of Nocardia ninae NBRC 108245.</title>
        <authorList>
            <person name="Hosoyama A."/>
            <person name="Uohara A."/>
            <person name="Ohji S."/>
            <person name="Ichikawa N."/>
        </authorList>
    </citation>
    <scope>NUCLEOTIDE SEQUENCE [LARGE SCALE GENOMIC DNA]</scope>
    <source>
        <strain evidence="1 2">NBRC 108245</strain>
    </source>
</reference>
<evidence type="ECO:0000313" key="2">
    <source>
        <dbReference type="Proteomes" id="UP000321424"/>
    </source>
</evidence>
<evidence type="ECO:0000313" key="1">
    <source>
        <dbReference type="EMBL" id="GEM41952.1"/>
    </source>
</evidence>
<dbReference type="AlphaFoldDB" id="A0A511MMW1"/>
<comment type="caution">
    <text evidence="1">The sequence shown here is derived from an EMBL/GenBank/DDBJ whole genome shotgun (WGS) entry which is preliminary data.</text>
</comment>
<accession>A0A511MMW1</accession>
<keyword evidence="2" id="KW-1185">Reference proteome</keyword>
<name>A0A511MMW1_9NOCA</name>
<sequence>MAPFTTTTWADFPQGLNARTEMHWPNQSDLAHELQDLTSMDLDRCSMLISASLTGNPIVLTWNSGTEQTTTTVIVTALHVHPSNASANRIRVQYWGFGHDIWLPKIISASFPELTLTNVDTEAIA</sequence>
<protein>
    <submittedName>
        <fullName evidence="1">Uncharacterized protein</fullName>
    </submittedName>
</protein>
<gene>
    <name evidence="1" type="ORF">NN4_64710</name>
</gene>
<proteinExistence type="predicted"/>
<organism evidence="1 2">
    <name type="scientific">Nocardia ninae NBRC 108245</name>
    <dbReference type="NCBI Taxonomy" id="1210091"/>
    <lineage>
        <taxon>Bacteria</taxon>
        <taxon>Bacillati</taxon>
        <taxon>Actinomycetota</taxon>
        <taxon>Actinomycetes</taxon>
        <taxon>Mycobacteriales</taxon>
        <taxon>Nocardiaceae</taxon>
        <taxon>Nocardia</taxon>
    </lineage>
</organism>